<keyword evidence="4" id="KW-1185">Reference proteome</keyword>
<feature type="domain" description="C2H2-type" evidence="2">
    <location>
        <begin position="279"/>
        <end position="304"/>
    </location>
</feature>
<feature type="non-terminal residue" evidence="3">
    <location>
        <position position="400"/>
    </location>
</feature>
<name>A0AAV5V0R8_9BILA</name>
<evidence type="ECO:0000313" key="3">
    <source>
        <dbReference type="EMBL" id="GMT13132.1"/>
    </source>
</evidence>
<dbReference type="InterPro" id="IPR013087">
    <property type="entry name" value="Znf_C2H2_type"/>
</dbReference>
<dbReference type="Proteomes" id="UP001432322">
    <property type="component" value="Unassembled WGS sequence"/>
</dbReference>
<sequence length="400" mass="45203">SMTSLSARDSLLLARKCATEVIENLMRNSMTATLHDTLLASLSRLILDAFDSAESGEPFNASSLRRCKELASDFIRDDESNLAKFAYAFSILMCGMKGSIIGLEPGAITELDKVIKTEEPDDEHTAETSIDTNSIDAMIPSDEMKSEVKEEPDEIPLGLVEEPQGMVAVKEEEATVMMNSRSVKNETATSDDAEPDEEATVRRSWVDRTPDTNALIRYQIYGDDEMEDLPKRKKKKYEEKEFDVQGREFCRLCDQTVSNCSMEEHEERCHTEIWLSSAEKCNSKKCDYRSINDAARNYHFKTVHSGFINPNHIRLAAGTPYCAFCPMSITDIHHFIAHMGTHRNMWTTNALVYVCKDCGFKSSRVYKIIRHWRQRNTCKRGLHFDYAAARKAMQAAAAAG</sequence>
<gene>
    <name evidence="3" type="ORF">PFISCL1PPCAC_4429</name>
</gene>
<reference evidence="3" key="1">
    <citation type="submission" date="2023-10" db="EMBL/GenBank/DDBJ databases">
        <title>Genome assembly of Pristionchus species.</title>
        <authorList>
            <person name="Yoshida K."/>
            <person name="Sommer R.J."/>
        </authorList>
    </citation>
    <scope>NUCLEOTIDE SEQUENCE</scope>
    <source>
        <strain evidence="3">RS5133</strain>
    </source>
</reference>
<feature type="non-terminal residue" evidence="3">
    <location>
        <position position="1"/>
    </location>
</feature>
<evidence type="ECO:0000256" key="1">
    <source>
        <dbReference type="SAM" id="MobiDB-lite"/>
    </source>
</evidence>
<feature type="domain" description="C2H2-type" evidence="2">
    <location>
        <begin position="248"/>
        <end position="270"/>
    </location>
</feature>
<organism evidence="3 4">
    <name type="scientific">Pristionchus fissidentatus</name>
    <dbReference type="NCBI Taxonomy" id="1538716"/>
    <lineage>
        <taxon>Eukaryota</taxon>
        <taxon>Metazoa</taxon>
        <taxon>Ecdysozoa</taxon>
        <taxon>Nematoda</taxon>
        <taxon>Chromadorea</taxon>
        <taxon>Rhabditida</taxon>
        <taxon>Rhabditina</taxon>
        <taxon>Diplogasteromorpha</taxon>
        <taxon>Diplogasteroidea</taxon>
        <taxon>Neodiplogasteridae</taxon>
        <taxon>Pristionchus</taxon>
    </lineage>
</organism>
<dbReference type="Gene3D" id="3.30.160.60">
    <property type="entry name" value="Classic Zinc Finger"/>
    <property type="match status" value="1"/>
</dbReference>
<evidence type="ECO:0000313" key="4">
    <source>
        <dbReference type="Proteomes" id="UP001432322"/>
    </source>
</evidence>
<dbReference type="EMBL" id="BTSY01000002">
    <property type="protein sequence ID" value="GMT13132.1"/>
    <property type="molecule type" value="Genomic_DNA"/>
</dbReference>
<proteinExistence type="predicted"/>
<dbReference type="AlphaFoldDB" id="A0AAV5V0R8"/>
<comment type="caution">
    <text evidence="3">The sequence shown here is derived from an EMBL/GenBank/DDBJ whole genome shotgun (WGS) entry which is preliminary data.</text>
</comment>
<feature type="domain" description="C2H2-type" evidence="2">
    <location>
        <begin position="320"/>
        <end position="342"/>
    </location>
</feature>
<protein>
    <recommendedName>
        <fullName evidence="2">C2H2-type domain-containing protein</fullName>
    </recommendedName>
</protein>
<feature type="compositionally biased region" description="Acidic residues" evidence="1">
    <location>
        <begin position="189"/>
        <end position="198"/>
    </location>
</feature>
<feature type="region of interest" description="Disordered" evidence="1">
    <location>
        <begin position="181"/>
        <end position="203"/>
    </location>
</feature>
<feature type="domain" description="C2H2-type" evidence="2">
    <location>
        <begin position="353"/>
        <end position="373"/>
    </location>
</feature>
<dbReference type="SMART" id="SM00355">
    <property type="entry name" value="ZnF_C2H2"/>
    <property type="match status" value="4"/>
</dbReference>
<evidence type="ECO:0000259" key="2">
    <source>
        <dbReference type="SMART" id="SM00355"/>
    </source>
</evidence>
<accession>A0AAV5V0R8</accession>